<dbReference type="STRING" id="870482.SAMN04487987_101511"/>
<name>A0A1I1MSY4_9FLAO</name>
<dbReference type="AlphaFoldDB" id="A0A1I1MSY4"/>
<evidence type="ECO:0000313" key="2">
    <source>
        <dbReference type="Proteomes" id="UP000199439"/>
    </source>
</evidence>
<dbReference type="EMBL" id="FOMI01000001">
    <property type="protein sequence ID" value="SFC88501.1"/>
    <property type="molecule type" value="Genomic_DNA"/>
</dbReference>
<dbReference type="OrthoDB" id="828135at2"/>
<gene>
    <name evidence="1" type="ORF">SAMN04487987_101511</name>
</gene>
<proteinExistence type="predicted"/>
<dbReference type="RefSeq" id="WP_092848605.1">
    <property type="nucleotide sequence ID" value="NZ_FOMI01000001.1"/>
</dbReference>
<keyword evidence="2" id="KW-1185">Reference proteome</keyword>
<reference evidence="2" key="1">
    <citation type="submission" date="2016-10" db="EMBL/GenBank/DDBJ databases">
        <authorList>
            <person name="Varghese N."/>
            <person name="Submissions S."/>
        </authorList>
    </citation>
    <scope>NUCLEOTIDE SEQUENCE [LARGE SCALE GENOMIC DNA]</scope>
    <source>
        <strain evidence="2">DSM 25730</strain>
    </source>
</reference>
<evidence type="ECO:0000313" key="1">
    <source>
        <dbReference type="EMBL" id="SFC88501.1"/>
    </source>
</evidence>
<organism evidence="1 2">
    <name type="scientific">Algibacter pectinivorans</name>
    <dbReference type="NCBI Taxonomy" id="870482"/>
    <lineage>
        <taxon>Bacteria</taxon>
        <taxon>Pseudomonadati</taxon>
        <taxon>Bacteroidota</taxon>
        <taxon>Flavobacteriia</taxon>
        <taxon>Flavobacteriales</taxon>
        <taxon>Flavobacteriaceae</taxon>
        <taxon>Algibacter</taxon>
    </lineage>
</organism>
<accession>A0A1I1MSY4</accession>
<dbReference type="Proteomes" id="UP000199439">
    <property type="component" value="Unassembled WGS sequence"/>
</dbReference>
<protein>
    <submittedName>
        <fullName evidence="1">Uncharacterized protein</fullName>
    </submittedName>
</protein>
<sequence length="82" mass="9713">MNTFEVIDTEYITACRTIETILLNNRDLTEVFFVYNYEGVSFRVFKSHLELINFFQNKSESHFCFDTENELDVFLAEVKLVA</sequence>